<feature type="transmembrane region" description="Helical" evidence="7">
    <location>
        <begin position="162"/>
        <end position="180"/>
    </location>
</feature>
<proteinExistence type="inferred from homology"/>
<feature type="transmembrane region" description="Helical" evidence="7">
    <location>
        <begin position="268"/>
        <end position="287"/>
    </location>
</feature>
<dbReference type="PROSITE" id="PS50928">
    <property type="entry name" value="ABC_TM1"/>
    <property type="match status" value="1"/>
</dbReference>
<name>A0A831TA44_9BACT</name>
<dbReference type="EMBL" id="DSIY01000030">
    <property type="protein sequence ID" value="HEG90092.1"/>
    <property type="molecule type" value="Genomic_DNA"/>
</dbReference>
<evidence type="ECO:0000256" key="6">
    <source>
        <dbReference type="ARBA" id="ARBA00023136"/>
    </source>
</evidence>
<keyword evidence="5 7" id="KW-1133">Transmembrane helix</keyword>
<keyword evidence="6 7" id="KW-0472">Membrane</keyword>
<dbReference type="SUPFAM" id="SSF161098">
    <property type="entry name" value="MetI-like"/>
    <property type="match status" value="1"/>
</dbReference>
<evidence type="ECO:0000259" key="8">
    <source>
        <dbReference type="PROSITE" id="PS50928"/>
    </source>
</evidence>
<sequence length="304" mass="33022">MAQTARPGKLELAPPGLGQRLATAVKVFFRLLGHSKAGFLGFLGVLFFVVLALAGPIIVPDAGRPDMTKIYQPPSLEHPLGTDYEGRDVLKQMLRGGRAIIVVAVLAATLSTLISITFGALAAYAGGWPDSIIMMLTDVVLTIPQFPLLVVLSAFVKLDRPWLLATLIALLSWPTLLRAVRAQVLSLKEREYVEAARALDLGIPRILFGEILPNMASYIVMSFTIGMTAAIYAQVALYFLGLAPLAGENWGIMLNLAWVRGAIFYKDSLMYILAPVLAISLLQLAMVTMSRSLEGVFNPRLRES</sequence>
<accession>A0A831TA44</accession>
<feature type="domain" description="ABC transmembrane type-1" evidence="8">
    <location>
        <begin position="101"/>
        <end position="290"/>
    </location>
</feature>
<evidence type="ECO:0000256" key="5">
    <source>
        <dbReference type="ARBA" id="ARBA00022989"/>
    </source>
</evidence>
<feature type="transmembrane region" description="Helical" evidence="7">
    <location>
        <begin position="39"/>
        <end position="59"/>
    </location>
</feature>
<dbReference type="InterPro" id="IPR000515">
    <property type="entry name" value="MetI-like"/>
</dbReference>
<feature type="transmembrane region" description="Helical" evidence="7">
    <location>
        <begin position="99"/>
        <end position="125"/>
    </location>
</feature>
<dbReference type="CDD" id="cd06261">
    <property type="entry name" value="TM_PBP2"/>
    <property type="match status" value="1"/>
</dbReference>
<feature type="transmembrane region" description="Helical" evidence="7">
    <location>
        <begin position="215"/>
        <end position="240"/>
    </location>
</feature>
<evidence type="ECO:0000313" key="9">
    <source>
        <dbReference type="EMBL" id="HEG90092.1"/>
    </source>
</evidence>
<evidence type="ECO:0000256" key="4">
    <source>
        <dbReference type="ARBA" id="ARBA00022692"/>
    </source>
</evidence>
<comment type="similarity">
    <text evidence="7">Belongs to the binding-protein-dependent transport system permease family.</text>
</comment>
<gene>
    <name evidence="9" type="ORF">ENP34_01395</name>
</gene>
<dbReference type="Gene3D" id="1.10.3720.10">
    <property type="entry name" value="MetI-like"/>
    <property type="match status" value="1"/>
</dbReference>
<comment type="subcellular location">
    <subcellularLocation>
        <location evidence="1 7">Cell membrane</location>
        <topology evidence="1 7">Multi-pass membrane protein</topology>
    </subcellularLocation>
</comment>
<reference evidence="9" key="1">
    <citation type="journal article" date="2020" name="mSystems">
        <title>Genome- and Community-Level Interaction Insights into Carbon Utilization and Element Cycling Functions of Hydrothermarchaeota in Hydrothermal Sediment.</title>
        <authorList>
            <person name="Zhou Z."/>
            <person name="Liu Y."/>
            <person name="Xu W."/>
            <person name="Pan J."/>
            <person name="Luo Z.H."/>
            <person name="Li M."/>
        </authorList>
    </citation>
    <scope>NUCLEOTIDE SEQUENCE [LARGE SCALE GENOMIC DNA]</scope>
    <source>
        <strain evidence="9">SpSt-210</strain>
    </source>
</reference>
<keyword evidence="2 7" id="KW-0813">Transport</keyword>
<dbReference type="PANTHER" id="PTHR43386:SF1">
    <property type="entry name" value="D,D-DIPEPTIDE TRANSPORT SYSTEM PERMEASE PROTEIN DDPC-RELATED"/>
    <property type="match status" value="1"/>
</dbReference>
<evidence type="ECO:0000256" key="2">
    <source>
        <dbReference type="ARBA" id="ARBA00022448"/>
    </source>
</evidence>
<dbReference type="GO" id="GO:0005886">
    <property type="term" value="C:plasma membrane"/>
    <property type="evidence" value="ECO:0007669"/>
    <property type="project" value="UniProtKB-SubCell"/>
</dbReference>
<feature type="transmembrane region" description="Helical" evidence="7">
    <location>
        <begin position="132"/>
        <end position="156"/>
    </location>
</feature>
<protein>
    <submittedName>
        <fullName evidence="9">ABC transporter permease</fullName>
    </submittedName>
</protein>
<dbReference type="InterPro" id="IPR050366">
    <property type="entry name" value="BP-dependent_transpt_permease"/>
</dbReference>
<dbReference type="GO" id="GO:0071916">
    <property type="term" value="F:dipeptide transmembrane transporter activity"/>
    <property type="evidence" value="ECO:0007669"/>
    <property type="project" value="TreeGrafter"/>
</dbReference>
<comment type="caution">
    <text evidence="9">The sequence shown here is derived from an EMBL/GenBank/DDBJ whole genome shotgun (WGS) entry which is preliminary data.</text>
</comment>
<evidence type="ECO:0000256" key="1">
    <source>
        <dbReference type="ARBA" id="ARBA00004651"/>
    </source>
</evidence>
<dbReference type="Pfam" id="PF00528">
    <property type="entry name" value="BPD_transp_1"/>
    <property type="match status" value="1"/>
</dbReference>
<keyword evidence="3" id="KW-1003">Cell membrane</keyword>
<dbReference type="PANTHER" id="PTHR43386">
    <property type="entry name" value="OLIGOPEPTIDE TRANSPORT SYSTEM PERMEASE PROTEIN APPC"/>
    <property type="match status" value="1"/>
</dbReference>
<dbReference type="InterPro" id="IPR035906">
    <property type="entry name" value="MetI-like_sf"/>
</dbReference>
<evidence type="ECO:0000256" key="7">
    <source>
        <dbReference type="RuleBase" id="RU363032"/>
    </source>
</evidence>
<organism evidence="9">
    <name type="scientific">Thermorudis peleae</name>
    <dbReference type="NCBI Taxonomy" id="1382356"/>
    <lineage>
        <taxon>Bacteria</taxon>
        <taxon>Pseudomonadati</taxon>
        <taxon>Thermomicrobiota</taxon>
        <taxon>Thermomicrobia</taxon>
        <taxon>Thermomicrobia incertae sedis</taxon>
        <taxon>Thermorudis</taxon>
    </lineage>
</organism>
<dbReference type="AlphaFoldDB" id="A0A831TA44"/>
<keyword evidence="4 7" id="KW-0812">Transmembrane</keyword>
<evidence type="ECO:0000256" key="3">
    <source>
        <dbReference type="ARBA" id="ARBA00022475"/>
    </source>
</evidence>